<feature type="non-terminal residue" evidence="1">
    <location>
        <position position="1"/>
    </location>
</feature>
<reference evidence="1" key="1">
    <citation type="journal article" date="2010" name="Science">
        <title>Plasticity of animal genome architecture unmasked by rapid evolution of a pelagic tunicate.</title>
        <authorList>
            <person name="Denoeud F."/>
            <person name="Henriet S."/>
            <person name="Mungpakdee S."/>
            <person name="Aury J.M."/>
            <person name="Da Silva C."/>
            <person name="Brinkmann H."/>
            <person name="Mikhaleva J."/>
            <person name="Olsen L.C."/>
            <person name="Jubin C."/>
            <person name="Canestro C."/>
            <person name="Bouquet J.M."/>
            <person name="Danks G."/>
            <person name="Poulain J."/>
            <person name="Campsteijn C."/>
            <person name="Adamski M."/>
            <person name="Cross I."/>
            <person name="Yadetie F."/>
            <person name="Muffato M."/>
            <person name="Louis A."/>
            <person name="Butcher S."/>
            <person name="Tsagkogeorga G."/>
            <person name="Konrad A."/>
            <person name="Singh S."/>
            <person name="Jensen M.F."/>
            <person name="Cong E.H."/>
            <person name="Eikeseth-Otteraa H."/>
            <person name="Noel B."/>
            <person name="Anthouard V."/>
            <person name="Porcel B.M."/>
            <person name="Kachouri-Lafond R."/>
            <person name="Nishino A."/>
            <person name="Ugolini M."/>
            <person name="Chourrout P."/>
            <person name="Nishida H."/>
            <person name="Aasland R."/>
            <person name="Huzurbazar S."/>
            <person name="Westhof E."/>
            <person name="Delsuc F."/>
            <person name="Lehrach H."/>
            <person name="Reinhardt R."/>
            <person name="Weissenbach J."/>
            <person name="Roy S.W."/>
            <person name="Artiguenave F."/>
            <person name="Postlethwait J.H."/>
            <person name="Manak J.R."/>
            <person name="Thompson E.M."/>
            <person name="Jaillon O."/>
            <person name="Du Pasquier L."/>
            <person name="Boudinot P."/>
            <person name="Liberles D.A."/>
            <person name="Volff J.N."/>
            <person name="Philippe H."/>
            <person name="Lenhard B."/>
            <person name="Roest Crollius H."/>
            <person name="Wincker P."/>
            <person name="Chourrout D."/>
        </authorList>
    </citation>
    <scope>NUCLEOTIDE SEQUENCE [LARGE SCALE GENOMIC DNA]</scope>
</reference>
<organism evidence="1">
    <name type="scientific">Oikopleura dioica</name>
    <name type="common">Tunicate</name>
    <dbReference type="NCBI Taxonomy" id="34765"/>
    <lineage>
        <taxon>Eukaryota</taxon>
        <taxon>Metazoa</taxon>
        <taxon>Chordata</taxon>
        <taxon>Tunicata</taxon>
        <taxon>Appendicularia</taxon>
        <taxon>Copelata</taxon>
        <taxon>Oikopleuridae</taxon>
        <taxon>Oikopleura</taxon>
    </lineage>
</organism>
<gene>
    <name evidence="1" type="ORF">GSOID_T00026491001</name>
</gene>
<sequence length="42" mass="4720">EDAPPAPRVRQVCPVLGDSFTDADFSSSLKRFLRVLPESFIR</sequence>
<name>E4Z4Y9_OIKDI</name>
<proteinExistence type="predicted"/>
<accession>E4Z4Y9</accession>
<dbReference type="Proteomes" id="UP000011014">
    <property type="component" value="Unassembled WGS sequence"/>
</dbReference>
<protein>
    <submittedName>
        <fullName evidence="1">Uncharacterized protein</fullName>
    </submittedName>
</protein>
<dbReference type="AlphaFoldDB" id="E4Z4Y9"/>
<evidence type="ECO:0000313" key="1">
    <source>
        <dbReference type="EMBL" id="CBY42767.1"/>
    </source>
</evidence>
<dbReference type="EMBL" id="FN657488">
    <property type="protein sequence ID" value="CBY42767.1"/>
    <property type="molecule type" value="Genomic_DNA"/>
</dbReference>